<keyword evidence="2" id="KW-1185">Reference proteome</keyword>
<dbReference type="KEGG" id="nfl:COO91_04035"/>
<dbReference type="NCBIfam" id="TIGR02913">
    <property type="entry name" value="HAF_rpt"/>
    <property type="match status" value="6"/>
</dbReference>
<dbReference type="OrthoDB" id="518002at2"/>
<evidence type="ECO:0000313" key="1">
    <source>
        <dbReference type="EMBL" id="AUB38076.1"/>
    </source>
</evidence>
<dbReference type="NCBIfam" id="TIGR04155">
    <property type="entry name" value="cyano_PEP"/>
    <property type="match status" value="1"/>
</dbReference>
<name>A0A2K8SRJ1_9NOSO</name>
<reference evidence="1 2" key="1">
    <citation type="submission" date="2017-11" db="EMBL/GenBank/DDBJ databases">
        <title>Complete genome of a free-living desiccation-tolerant cyanobacterium and its photosynthetic adaptation to extreme terrestrial habitat.</title>
        <authorList>
            <person name="Shang J."/>
        </authorList>
    </citation>
    <scope>NUCLEOTIDE SEQUENCE [LARGE SCALE GENOMIC DNA]</scope>
    <source>
        <strain evidence="1 2">CCNUN1</strain>
    </source>
</reference>
<sequence length="414" mass="42379">MLKYTLGATGIGLIALIMGEVIIPQQAAAISLYSITDLGSLNPTATGFDAYSAAYGINNAGQVVGNSILPSTDVFRSHAFRTAPNSAINPATDDLGTLGGNSSTGYAINDFGQVVGESKKSVYGSDYAFLWSDATGMQNLGTLGGESSVAYAINNLGQVVGSAETKEGDFHAFFYNGSGGLQDLTTLAGLSSARDINDSGQIVGSAQTQSGQNHPFLYSRSGGLQDLGTLGGDEGTASAINNLGQVVGRADTGATFEPDDPKECPCNISHAFLYSGSGTLQDLGTLGGPNSDATDINDFGQVVGSAGYLKGSTVTAPFIYSDGKMSNLNDLIPANSGWFLGSADGINNSGQIVGTGTIQDPERNYPVHAFLLTPVLEPTSVPEPSIILGSLTASAFGIVLGKKSKQQGKAKGIV</sequence>
<organism evidence="1 2">
    <name type="scientific">Nostoc flagelliforme CCNUN1</name>
    <dbReference type="NCBI Taxonomy" id="2038116"/>
    <lineage>
        <taxon>Bacteria</taxon>
        <taxon>Bacillati</taxon>
        <taxon>Cyanobacteriota</taxon>
        <taxon>Cyanophyceae</taxon>
        <taxon>Nostocales</taxon>
        <taxon>Nostocaceae</taxon>
        <taxon>Nostoc</taxon>
    </lineage>
</organism>
<evidence type="ECO:0000313" key="2">
    <source>
        <dbReference type="Proteomes" id="UP000232003"/>
    </source>
</evidence>
<accession>A0A2K8SRJ1</accession>
<dbReference type="Pfam" id="PF11949">
    <property type="entry name" value="DUF3466"/>
    <property type="match status" value="2"/>
</dbReference>
<protein>
    <submittedName>
        <fullName evidence="1">Putative membrane protein</fullName>
    </submittedName>
</protein>
<dbReference type="InterPro" id="IPR026374">
    <property type="entry name" value="Cyano_PEP"/>
</dbReference>
<dbReference type="InterPro" id="IPR014262">
    <property type="entry name" value="HAF_rpt"/>
</dbReference>
<dbReference type="InterPro" id="IPR022562">
    <property type="entry name" value="DUF3466"/>
</dbReference>
<dbReference type="RefSeq" id="WP_100899514.1">
    <property type="nucleotide sequence ID" value="NZ_CAWNNC010000001.1"/>
</dbReference>
<dbReference type="AlphaFoldDB" id="A0A2K8SRJ1"/>
<dbReference type="Proteomes" id="UP000232003">
    <property type="component" value="Chromosome"/>
</dbReference>
<proteinExistence type="predicted"/>
<dbReference type="EMBL" id="CP024785">
    <property type="protein sequence ID" value="AUB38076.1"/>
    <property type="molecule type" value="Genomic_DNA"/>
</dbReference>
<gene>
    <name evidence="1" type="ORF">COO91_04035</name>
</gene>